<keyword evidence="3" id="KW-1185">Reference proteome</keyword>
<reference evidence="2" key="1">
    <citation type="submission" date="2022-07" db="EMBL/GenBank/DDBJ databases">
        <title>Chromosome-level genome of Muraenolepis orangiensis.</title>
        <authorList>
            <person name="Kim J."/>
        </authorList>
    </citation>
    <scope>NUCLEOTIDE SEQUENCE</scope>
    <source>
        <strain evidence="2">KU_S4_2022</strain>
        <tissue evidence="2">Muscle</tissue>
    </source>
</reference>
<dbReference type="Proteomes" id="UP001148018">
    <property type="component" value="Unassembled WGS sequence"/>
</dbReference>
<dbReference type="AlphaFoldDB" id="A0A9Q0DIT3"/>
<name>A0A9Q0DIT3_9TELE</name>
<comment type="caution">
    <text evidence="2">The sequence shown here is derived from an EMBL/GenBank/DDBJ whole genome shotgun (WGS) entry which is preliminary data.</text>
</comment>
<evidence type="ECO:0000313" key="2">
    <source>
        <dbReference type="EMBL" id="KAJ3589116.1"/>
    </source>
</evidence>
<dbReference type="EMBL" id="JANIIK010000115">
    <property type="protein sequence ID" value="KAJ3589116.1"/>
    <property type="molecule type" value="Genomic_DNA"/>
</dbReference>
<sequence>MSLSSDQKKRSIVKLNTKSGGKTSAPDQSNEGTGLLRMTQIIASVGELNIVDFIGNHECSNFPPSLFQEDGRIRTGTKARLVKILKDDSKVTSIPDLPQDDKKNTIHTLVLSQS</sequence>
<organism evidence="2 3">
    <name type="scientific">Muraenolepis orangiensis</name>
    <name type="common">Patagonian moray cod</name>
    <dbReference type="NCBI Taxonomy" id="630683"/>
    <lineage>
        <taxon>Eukaryota</taxon>
        <taxon>Metazoa</taxon>
        <taxon>Chordata</taxon>
        <taxon>Craniata</taxon>
        <taxon>Vertebrata</taxon>
        <taxon>Euteleostomi</taxon>
        <taxon>Actinopterygii</taxon>
        <taxon>Neopterygii</taxon>
        <taxon>Teleostei</taxon>
        <taxon>Neoteleostei</taxon>
        <taxon>Acanthomorphata</taxon>
        <taxon>Zeiogadaria</taxon>
        <taxon>Gadariae</taxon>
        <taxon>Gadiformes</taxon>
        <taxon>Muraenolepidoidei</taxon>
        <taxon>Muraenolepididae</taxon>
        <taxon>Muraenolepis</taxon>
    </lineage>
</organism>
<evidence type="ECO:0000313" key="3">
    <source>
        <dbReference type="Proteomes" id="UP001148018"/>
    </source>
</evidence>
<evidence type="ECO:0000256" key="1">
    <source>
        <dbReference type="SAM" id="MobiDB-lite"/>
    </source>
</evidence>
<feature type="region of interest" description="Disordered" evidence="1">
    <location>
        <begin position="1"/>
        <end position="32"/>
    </location>
</feature>
<proteinExistence type="predicted"/>
<protein>
    <submittedName>
        <fullName evidence="2">Uncharacterized protein</fullName>
    </submittedName>
</protein>
<gene>
    <name evidence="2" type="ORF">NHX12_009964</name>
</gene>
<accession>A0A9Q0DIT3</accession>
<feature type="compositionally biased region" description="Polar residues" evidence="1">
    <location>
        <begin position="14"/>
        <end position="32"/>
    </location>
</feature>